<keyword evidence="3" id="KW-0479">Metal-binding</keyword>
<dbReference type="InterPro" id="IPR050770">
    <property type="entry name" value="Intradiol_RC_Dioxygenase"/>
</dbReference>
<evidence type="ECO:0000313" key="9">
    <source>
        <dbReference type="EMBL" id="KIK46558.1"/>
    </source>
</evidence>
<dbReference type="Proteomes" id="UP000054485">
    <property type="component" value="Unassembled WGS sequence"/>
</dbReference>
<dbReference type="AlphaFoldDB" id="A0A0D0BU37"/>
<comment type="similarity">
    <text evidence="2">Belongs to the intradiol ring-cleavage dioxygenase family.</text>
</comment>
<evidence type="ECO:0008006" key="11">
    <source>
        <dbReference type="Google" id="ProtNLM"/>
    </source>
</evidence>
<dbReference type="GO" id="GO:0018576">
    <property type="term" value="F:catechol 1,2-dioxygenase activity"/>
    <property type="evidence" value="ECO:0007669"/>
    <property type="project" value="InterPro"/>
</dbReference>
<evidence type="ECO:0000259" key="7">
    <source>
        <dbReference type="Pfam" id="PF00775"/>
    </source>
</evidence>
<dbReference type="InParanoid" id="A0A0D0BU37"/>
<feature type="domain" description="Intradiol ring-cleavage dioxygenases" evidence="7">
    <location>
        <begin position="119"/>
        <end position="279"/>
    </location>
</feature>
<sequence length="329" mass="36602">MSVKATSNGIPPPSFDLPLPDRPDIITANVLKLTEQAANPRHRFIFKALIKHLHQFVNETSLTTDEWMAAIEFLTRTGQKCTPLRQENILLSDVLGVSALVDSLNNPVVGGATENSVLGPFFTEDAADVDFGESIASEGKGEYMYVEGRVLTTDGQPIPNAVIDTWETDADGYYDTQYAERPHPDCRGRLRTDDDGRFGYRAVVPVAYPTPGDGPVGELLRLLGRHNMRPNHLHVVVEAPGFHKLVTAFYPEGCEFLRSDCVFGVKKSLVVNLKDIVDDEEARKRGFPRGGSFKLLQHDIVLLTEDQSATMRAGVEEERHMITQDHKKY</sequence>
<dbReference type="Gene3D" id="2.60.130.10">
    <property type="entry name" value="Aromatic compound dioxygenase"/>
    <property type="match status" value="1"/>
</dbReference>
<feature type="domain" description="Catechol dioxygenase N-terminal" evidence="8">
    <location>
        <begin position="39"/>
        <end position="111"/>
    </location>
</feature>
<keyword evidence="4" id="KW-0223">Dioxygenase</keyword>
<proteinExistence type="inferred from homology"/>
<reference evidence="10" key="2">
    <citation type="submission" date="2015-01" db="EMBL/GenBank/DDBJ databases">
        <title>Evolutionary Origins and Diversification of the Mycorrhizal Mutualists.</title>
        <authorList>
            <consortium name="DOE Joint Genome Institute"/>
            <consortium name="Mycorrhizal Genomics Consortium"/>
            <person name="Kohler A."/>
            <person name="Kuo A."/>
            <person name="Nagy L.G."/>
            <person name="Floudas D."/>
            <person name="Copeland A."/>
            <person name="Barry K.W."/>
            <person name="Cichocki N."/>
            <person name="Veneault-Fourrey C."/>
            <person name="LaButti K."/>
            <person name="Lindquist E.A."/>
            <person name="Lipzen A."/>
            <person name="Lundell T."/>
            <person name="Morin E."/>
            <person name="Murat C."/>
            <person name="Riley R."/>
            <person name="Ohm R."/>
            <person name="Sun H."/>
            <person name="Tunlid A."/>
            <person name="Henrissat B."/>
            <person name="Grigoriev I.V."/>
            <person name="Hibbett D.S."/>
            <person name="Martin F."/>
        </authorList>
    </citation>
    <scope>NUCLEOTIDE SEQUENCE [LARGE SCALE GENOMIC DNA]</scope>
    <source>
        <strain evidence="10">UH-Slu-Lm8-n1</strain>
    </source>
</reference>
<evidence type="ECO:0000259" key="8">
    <source>
        <dbReference type="Pfam" id="PF04444"/>
    </source>
</evidence>
<gene>
    <name evidence="9" type="ORF">CY34DRAFT_800233</name>
</gene>
<dbReference type="InterPro" id="IPR007535">
    <property type="entry name" value="Catechol_dOase_N"/>
</dbReference>
<dbReference type="GO" id="GO:0008199">
    <property type="term" value="F:ferric iron binding"/>
    <property type="evidence" value="ECO:0007669"/>
    <property type="project" value="InterPro"/>
</dbReference>
<dbReference type="SUPFAM" id="SSF49482">
    <property type="entry name" value="Aromatic compound dioxygenase"/>
    <property type="match status" value="1"/>
</dbReference>
<keyword evidence="10" id="KW-1185">Reference proteome</keyword>
<dbReference type="InterPro" id="IPR015889">
    <property type="entry name" value="Intradiol_dOase_core"/>
</dbReference>
<evidence type="ECO:0000256" key="2">
    <source>
        <dbReference type="ARBA" id="ARBA00007825"/>
    </source>
</evidence>
<evidence type="ECO:0000256" key="6">
    <source>
        <dbReference type="ARBA" id="ARBA00023004"/>
    </source>
</evidence>
<dbReference type="EMBL" id="KN835157">
    <property type="protein sequence ID" value="KIK46558.1"/>
    <property type="molecule type" value="Genomic_DNA"/>
</dbReference>
<dbReference type="GO" id="GO:0009712">
    <property type="term" value="P:catechol-containing compound metabolic process"/>
    <property type="evidence" value="ECO:0007669"/>
    <property type="project" value="InterPro"/>
</dbReference>
<evidence type="ECO:0000256" key="3">
    <source>
        <dbReference type="ARBA" id="ARBA00022723"/>
    </source>
</evidence>
<name>A0A0D0BU37_9AGAM</name>
<dbReference type="OrthoDB" id="5238185at2759"/>
<accession>A0A0D0BU37</accession>
<protein>
    <recommendedName>
        <fullName evidence="11">Aromatic compound dioxygenase</fullName>
    </recommendedName>
</protein>
<keyword evidence="6" id="KW-0408">Iron</keyword>
<evidence type="ECO:0000256" key="4">
    <source>
        <dbReference type="ARBA" id="ARBA00022964"/>
    </source>
</evidence>
<comment type="cofactor">
    <cofactor evidence="1">
        <name>Fe(3+)</name>
        <dbReference type="ChEBI" id="CHEBI:29034"/>
    </cofactor>
</comment>
<evidence type="ECO:0000256" key="5">
    <source>
        <dbReference type="ARBA" id="ARBA00023002"/>
    </source>
</evidence>
<organism evidence="9 10">
    <name type="scientific">Suillus luteus UH-Slu-Lm8-n1</name>
    <dbReference type="NCBI Taxonomy" id="930992"/>
    <lineage>
        <taxon>Eukaryota</taxon>
        <taxon>Fungi</taxon>
        <taxon>Dikarya</taxon>
        <taxon>Basidiomycota</taxon>
        <taxon>Agaricomycotina</taxon>
        <taxon>Agaricomycetes</taxon>
        <taxon>Agaricomycetidae</taxon>
        <taxon>Boletales</taxon>
        <taxon>Suillineae</taxon>
        <taxon>Suillaceae</taxon>
        <taxon>Suillus</taxon>
    </lineage>
</organism>
<dbReference type="PANTHER" id="PTHR33711:SF7">
    <property type="entry name" value="INTRADIOL RING-CLEAVAGE DIOXYGENASES DOMAIN-CONTAINING PROTEIN-RELATED"/>
    <property type="match status" value="1"/>
</dbReference>
<dbReference type="STRING" id="930992.A0A0D0BU37"/>
<dbReference type="Pfam" id="PF04444">
    <property type="entry name" value="Dioxygenase_N"/>
    <property type="match status" value="1"/>
</dbReference>
<evidence type="ECO:0000256" key="1">
    <source>
        <dbReference type="ARBA" id="ARBA00001965"/>
    </source>
</evidence>
<keyword evidence="5" id="KW-0560">Oxidoreductase</keyword>
<evidence type="ECO:0000313" key="10">
    <source>
        <dbReference type="Proteomes" id="UP000054485"/>
    </source>
</evidence>
<dbReference type="InterPro" id="IPR000627">
    <property type="entry name" value="Intradiol_dOase_C"/>
</dbReference>
<dbReference type="Pfam" id="PF00775">
    <property type="entry name" value="Dioxygenase_C"/>
    <property type="match status" value="1"/>
</dbReference>
<reference evidence="9 10" key="1">
    <citation type="submission" date="2014-04" db="EMBL/GenBank/DDBJ databases">
        <authorList>
            <consortium name="DOE Joint Genome Institute"/>
            <person name="Kuo A."/>
            <person name="Ruytinx J."/>
            <person name="Rineau F."/>
            <person name="Colpaert J."/>
            <person name="Kohler A."/>
            <person name="Nagy L.G."/>
            <person name="Floudas D."/>
            <person name="Copeland A."/>
            <person name="Barry K.W."/>
            <person name="Cichocki N."/>
            <person name="Veneault-Fourrey C."/>
            <person name="LaButti K."/>
            <person name="Lindquist E.A."/>
            <person name="Lipzen A."/>
            <person name="Lundell T."/>
            <person name="Morin E."/>
            <person name="Murat C."/>
            <person name="Sun H."/>
            <person name="Tunlid A."/>
            <person name="Henrissat B."/>
            <person name="Grigoriev I.V."/>
            <person name="Hibbett D.S."/>
            <person name="Martin F."/>
            <person name="Nordberg H.P."/>
            <person name="Cantor M.N."/>
            <person name="Hua S.X."/>
        </authorList>
    </citation>
    <scope>NUCLEOTIDE SEQUENCE [LARGE SCALE GENOMIC DNA]</scope>
    <source>
        <strain evidence="9 10">UH-Slu-Lm8-n1</strain>
    </source>
</reference>
<dbReference type="PANTHER" id="PTHR33711">
    <property type="entry name" value="DIOXYGENASE, PUTATIVE (AFU_ORTHOLOGUE AFUA_2G02910)-RELATED"/>
    <property type="match status" value="1"/>
</dbReference>
<dbReference type="HOGENOM" id="CLU_046727_2_0_1"/>